<feature type="domain" description="Signal transduction histidine kinase internal region" evidence="2">
    <location>
        <begin position="175"/>
        <end position="255"/>
    </location>
</feature>
<evidence type="ECO:0000313" key="4">
    <source>
        <dbReference type="Proteomes" id="UP001267878"/>
    </source>
</evidence>
<sequence length="374" mass="41905">MTNSRNFLQTTPVLRRLDPLDRTVFALTLAVWAMHYVMRTMLALMPGDMLVETGSLMARTVASSIGIALCLAIHVLLSKVDSERPWRLLGYALALSFPACLVLTGVGEYVFRYFTDYYTMYPDRWMNRWELSETYKAYQWNFFAWCALYAAARNVAEVRRRDQQLADAHSAAQQAQLLALRLQINPHFLFNTLNTLAGLIVLGRNAESEKMVLSLSRFLRYTLARTPSQLTTLADEIGMLRQYLEIEAARFSDRLKVTWDIPADCTRAMVPSLVLLPLVENALKYGLGGSERLVEILIRARREDGHLILGVEDDGGSTHGNAGGGLGIGLSNARQRLAALYGDDAHLDSGPLEHGWRSVIRVPWQADQVLESAA</sequence>
<keyword evidence="4" id="KW-1185">Reference proteome</keyword>
<dbReference type="InterPro" id="IPR050640">
    <property type="entry name" value="Bact_2-comp_sensor_kinase"/>
</dbReference>
<dbReference type="EMBL" id="JAVDVW010000001">
    <property type="protein sequence ID" value="MDR7098046.1"/>
    <property type="molecule type" value="Genomic_DNA"/>
</dbReference>
<dbReference type="GO" id="GO:0016301">
    <property type="term" value="F:kinase activity"/>
    <property type="evidence" value="ECO:0007669"/>
    <property type="project" value="UniProtKB-KW"/>
</dbReference>
<dbReference type="PANTHER" id="PTHR34220:SF7">
    <property type="entry name" value="SENSOR HISTIDINE KINASE YPDA"/>
    <property type="match status" value="1"/>
</dbReference>
<dbReference type="PANTHER" id="PTHR34220">
    <property type="entry name" value="SENSOR HISTIDINE KINASE YPDA"/>
    <property type="match status" value="1"/>
</dbReference>
<dbReference type="RefSeq" id="WP_310051503.1">
    <property type="nucleotide sequence ID" value="NZ_JAVDVW010000001.1"/>
</dbReference>
<proteinExistence type="predicted"/>
<evidence type="ECO:0000313" key="3">
    <source>
        <dbReference type="EMBL" id="MDR7098046.1"/>
    </source>
</evidence>
<feature type="transmembrane region" description="Helical" evidence="1">
    <location>
        <begin position="89"/>
        <end position="111"/>
    </location>
</feature>
<keyword evidence="1" id="KW-0472">Membrane</keyword>
<comment type="caution">
    <text evidence="3">The sequence shown here is derived from an EMBL/GenBank/DDBJ whole genome shotgun (WGS) entry which is preliminary data.</text>
</comment>
<dbReference type="SUPFAM" id="SSF55874">
    <property type="entry name" value="ATPase domain of HSP90 chaperone/DNA topoisomerase II/histidine kinase"/>
    <property type="match status" value="1"/>
</dbReference>
<protein>
    <submittedName>
        <fullName evidence="3">Signal transduction histidine kinase</fullName>
    </submittedName>
</protein>
<keyword evidence="1" id="KW-1133">Transmembrane helix</keyword>
<evidence type="ECO:0000256" key="1">
    <source>
        <dbReference type="SAM" id="Phobius"/>
    </source>
</evidence>
<organism evidence="3 4">
    <name type="scientific">Agrilutibacter niabensis</name>
    <dbReference type="NCBI Taxonomy" id="380628"/>
    <lineage>
        <taxon>Bacteria</taxon>
        <taxon>Pseudomonadati</taxon>
        <taxon>Pseudomonadota</taxon>
        <taxon>Gammaproteobacteria</taxon>
        <taxon>Lysobacterales</taxon>
        <taxon>Lysobacteraceae</taxon>
        <taxon>Agrilutibacter</taxon>
    </lineage>
</organism>
<dbReference type="Proteomes" id="UP001267878">
    <property type="component" value="Unassembled WGS sequence"/>
</dbReference>
<dbReference type="Pfam" id="PF06580">
    <property type="entry name" value="His_kinase"/>
    <property type="match status" value="1"/>
</dbReference>
<name>A0ABU1VKQ9_9GAMM</name>
<evidence type="ECO:0000259" key="2">
    <source>
        <dbReference type="Pfam" id="PF06580"/>
    </source>
</evidence>
<reference evidence="3 4" key="1">
    <citation type="submission" date="2023-07" db="EMBL/GenBank/DDBJ databases">
        <title>Sorghum-associated microbial communities from plants grown in Nebraska, USA.</title>
        <authorList>
            <person name="Schachtman D."/>
        </authorList>
    </citation>
    <scope>NUCLEOTIDE SEQUENCE [LARGE SCALE GENOMIC DNA]</scope>
    <source>
        <strain evidence="3 4">BE187</strain>
    </source>
</reference>
<gene>
    <name evidence="3" type="ORF">J2X04_000393</name>
</gene>
<accession>A0ABU1VKQ9</accession>
<dbReference type="InterPro" id="IPR036890">
    <property type="entry name" value="HATPase_C_sf"/>
</dbReference>
<keyword evidence="1" id="KW-0812">Transmembrane</keyword>
<keyword evidence="3" id="KW-0808">Transferase</keyword>
<dbReference type="InterPro" id="IPR010559">
    <property type="entry name" value="Sig_transdc_His_kin_internal"/>
</dbReference>
<keyword evidence="3" id="KW-0418">Kinase</keyword>
<feature type="transmembrane region" description="Helical" evidence="1">
    <location>
        <begin position="56"/>
        <end position="77"/>
    </location>
</feature>
<feature type="transmembrane region" description="Helical" evidence="1">
    <location>
        <begin position="24"/>
        <end position="44"/>
    </location>
</feature>
<dbReference type="Gene3D" id="3.30.565.10">
    <property type="entry name" value="Histidine kinase-like ATPase, C-terminal domain"/>
    <property type="match status" value="1"/>
</dbReference>